<comment type="caution">
    <text evidence="3">The sequence shown here is derived from an EMBL/GenBank/DDBJ whole genome shotgun (WGS) entry which is preliminary data.</text>
</comment>
<dbReference type="InterPro" id="IPR038305">
    <property type="entry name" value="HeLo_sf"/>
</dbReference>
<organism evidence="3 4">
    <name type="scientific">Hymenoscyphus fraxineus</name>
    <dbReference type="NCBI Taxonomy" id="746836"/>
    <lineage>
        <taxon>Eukaryota</taxon>
        <taxon>Fungi</taxon>
        <taxon>Dikarya</taxon>
        <taxon>Ascomycota</taxon>
        <taxon>Pezizomycotina</taxon>
        <taxon>Leotiomycetes</taxon>
        <taxon>Helotiales</taxon>
        <taxon>Helotiaceae</taxon>
        <taxon>Hymenoscyphus</taxon>
    </lineage>
</organism>
<dbReference type="PANTHER" id="PTHR37542:SF3">
    <property type="entry name" value="PRION-INHIBITION AND PROPAGATION HELO DOMAIN-CONTAINING PROTEIN"/>
    <property type="match status" value="1"/>
</dbReference>
<dbReference type="Pfam" id="PF14479">
    <property type="entry name" value="HeLo"/>
    <property type="match status" value="1"/>
</dbReference>
<name>A0A9N9L020_9HELO</name>
<protein>
    <recommendedName>
        <fullName evidence="2">Prion-inhibition and propagation HeLo domain-containing protein</fullName>
    </recommendedName>
</protein>
<accession>A0A9N9L020</accession>
<evidence type="ECO:0000313" key="3">
    <source>
        <dbReference type="EMBL" id="CAG8954582.1"/>
    </source>
</evidence>
<feature type="coiled-coil region" evidence="1">
    <location>
        <begin position="75"/>
        <end position="109"/>
    </location>
</feature>
<dbReference type="Gene3D" id="1.20.120.1020">
    <property type="entry name" value="Prion-inhibition and propagation, HeLo domain"/>
    <property type="match status" value="1"/>
</dbReference>
<sequence>MAETFGVVAGIVGLAGAFSGCVDCFEYIQLGRRFAQDYGACQLKLDILSLRLSRWGLAVGLSDNSNENGRVQPKVTATEQELQRLADVLEELYEDLREASKKSERFRTKTERNATTENSNQCLQVLDPEKELRNDYRLLHVSTTNIVARRKRNDLKSGFWNNTKWALYEKKAFDHLVDNITGHIDTLENVFPAVNEALAETSKAELSGITDDDDLKLLAITAGDSDKTLVETVKKTLAERGDTWTDFNISLEESGQVQVGHEFGAGMRPTAASSWSTFKIGGKGFTQVGHRFSGGGDMSSDI</sequence>
<proteinExistence type="predicted"/>
<dbReference type="InterPro" id="IPR029498">
    <property type="entry name" value="HeLo_dom"/>
</dbReference>
<dbReference type="EMBL" id="CAJVRL010000057">
    <property type="protein sequence ID" value="CAG8954582.1"/>
    <property type="molecule type" value="Genomic_DNA"/>
</dbReference>
<dbReference type="AlphaFoldDB" id="A0A9N9L020"/>
<keyword evidence="1" id="KW-0175">Coiled coil</keyword>
<keyword evidence="4" id="KW-1185">Reference proteome</keyword>
<dbReference type="PANTHER" id="PTHR37542">
    <property type="entry name" value="HELO DOMAIN-CONTAINING PROTEIN-RELATED"/>
    <property type="match status" value="1"/>
</dbReference>
<reference evidence="3" key="1">
    <citation type="submission" date="2021-07" db="EMBL/GenBank/DDBJ databases">
        <authorList>
            <person name="Durling M."/>
        </authorList>
    </citation>
    <scope>NUCLEOTIDE SEQUENCE</scope>
</reference>
<evidence type="ECO:0000259" key="2">
    <source>
        <dbReference type="Pfam" id="PF14479"/>
    </source>
</evidence>
<gene>
    <name evidence="3" type="ORF">HYFRA_00004499</name>
</gene>
<evidence type="ECO:0000313" key="4">
    <source>
        <dbReference type="Proteomes" id="UP000696280"/>
    </source>
</evidence>
<feature type="domain" description="Prion-inhibition and propagation HeLo" evidence="2">
    <location>
        <begin position="6"/>
        <end position="218"/>
    </location>
</feature>
<evidence type="ECO:0000256" key="1">
    <source>
        <dbReference type="SAM" id="Coils"/>
    </source>
</evidence>
<dbReference type="OrthoDB" id="20872at2759"/>
<dbReference type="Proteomes" id="UP000696280">
    <property type="component" value="Unassembled WGS sequence"/>
</dbReference>